<dbReference type="Proteomes" id="UP001220964">
    <property type="component" value="Unassembled WGS sequence"/>
</dbReference>
<reference evidence="2" key="1">
    <citation type="submission" date="2023-03" db="EMBL/GenBank/DDBJ databases">
        <title>Multiphase analysis and comparison of six strains from genera Psychromarinibacter, Lutimaribacter, and Maritimibacter, including a novel species: Psychromarinibacter sediminicola sp. nov.</title>
        <authorList>
            <person name="Wang Y.-H."/>
            <person name="Ye M.-Q."/>
            <person name="Du Z.-J."/>
        </authorList>
    </citation>
    <scope>NUCLEOTIDE SEQUENCE</scope>
    <source>
        <strain evidence="2">C21-152</strain>
    </source>
</reference>
<accession>A0AAE3TBM1</accession>
<feature type="signal peptide" evidence="1">
    <location>
        <begin position="1"/>
        <end position="21"/>
    </location>
</feature>
<feature type="chain" id="PRO_5042225795" evidence="1">
    <location>
        <begin position="22"/>
        <end position="145"/>
    </location>
</feature>
<evidence type="ECO:0000313" key="2">
    <source>
        <dbReference type="EMBL" id="MDF0602800.1"/>
    </source>
</evidence>
<evidence type="ECO:0000313" key="3">
    <source>
        <dbReference type="Proteomes" id="UP001220964"/>
    </source>
</evidence>
<dbReference type="RefSeq" id="WP_275568925.1">
    <property type="nucleotide sequence ID" value="NZ_JARGYC010000061.1"/>
</dbReference>
<dbReference type="AlphaFoldDB" id="A0AAE3TBM1"/>
<gene>
    <name evidence="2" type="ORF">P1J78_18830</name>
</gene>
<sequence>MKRHLTTIAAALLGLAASAPAASALCAASPMDGAWRNVNPDTRSITKVEFSTVCNDVIHNGRPASGPDARIHLWGSCSPSDCDWGTIGSERVDDGWFYAFKDDGFAKRHIYTRMAGSDRLRVFIRTDFTDPGREDYESDNYFVRR</sequence>
<organism evidence="2 3">
    <name type="scientific">Psychromarinibacter sediminicola</name>
    <dbReference type="NCBI Taxonomy" id="3033385"/>
    <lineage>
        <taxon>Bacteria</taxon>
        <taxon>Pseudomonadati</taxon>
        <taxon>Pseudomonadota</taxon>
        <taxon>Alphaproteobacteria</taxon>
        <taxon>Rhodobacterales</taxon>
        <taxon>Paracoccaceae</taxon>
        <taxon>Psychromarinibacter</taxon>
    </lineage>
</organism>
<keyword evidence="1" id="KW-0732">Signal</keyword>
<evidence type="ECO:0000256" key="1">
    <source>
        <dbReference type="SAM" id="SignalP"/>
    </source>
</evidence>
<dbReference type="EMBL" id="JARGYC010000061">
    <property type="protein sequence ID" value="MDF0602800.1"/>
    <property type="molecule type" value="Genomic_DNA"/>
</dbReference>
<proteinExistence type="predicted"/>
<keyword evidence="3" id="KW-1185">Reference proteome</keyword>
<protein>
    <submittedName>
        <fullName evidence="2">Uncharacterized protein</fullName>
    </submittedName>
</protein>
<comment type="caution">
    <text evidence="2">The sequence shown here is derived from an EMBL/GenBank/DDBJ whole genome shotgun (WGS) entry which is preliminary data.</text>
</comment>
<name>A0AAE3TBM1_9RHOB</name>